<dbReference type="EMBL" id="JXTB01000380">
    <property type="protein sequence ID" value="PON42895.1"/>
    <property type="molecule type" value="Genomic_DNA"/>
</dbReference>
<keyword evidence="20" id="KW-1185">Reference proteome</keyword>
<dbReference type="Gene3D" id="1.10.510.10">
    <property type="entry name" value="Transferase(Phosphotransferase) domain 1"/>
    <property type="match status" value="1"/>
</dbReference>
<dbReference type="PROSITE" id="PS00108">
    <property type="entry name" value="PROTEIN_KINASE_ST"/>
    <property type="match status" value="1"/>
</dbReference>
<dbReference type="Proteomes" id="UP000237105">
    <property type="component" value="Unassembled WGS sequence"/>
</dbReference>
<dbReference type="GO" id="GO:0004714">
    <property type="term" value="F:transmembrane receptor protein tyrosine kinase activity"/>
    <property type="evidence" value="ECO:0007669"/>
    <property type="project" value="InterPro"/>
</dbReference>
<evidence type="ECO:0000313" key="20">
    <source>
        <dbReference type="Proteomes" id="UP000237105"/>
    </source>
</evidence>
<evidence type="ECO:0000313" key="19">
    <source>
        <dbReference type="EMBL" id="PON42895.1"/>
    </source>
</evidence>
<dbReference type="Gene3D" id="2.60.120.430">
    <property type="entry name" value="Galactose-binding lectin"/>
    <property type="match status" value="2"/>
</dbReference>
<keyword evidence="7 15" id="KW-0547">Nucleotide-binding</keyword>
<dbReference type="PANTHER" id="PTHR34590:SF15">
    <property type="entry name" value="PROTEIN KINASE DOMAIN-CONTAINING PROTEIN"/>
    <property type="match status" value="1"/>
</dbReference>
<dbReference type="EC" id="2.7.11.1" evidence="2"/>
<dbReference type="InterPro" id="IPR011009">
    <property type="entry name" value="Kinase-like_dom_sf"/>
</dbReference>
<keyword evidence="4" id="KW-0808">Transferase</keyword>
<comment type="catalytic activity">
    <reaction evidence="14">
        <text>L-seryl-[protein] + ATP = O-phospho-L-seryl-[protein] + ADP + H(+)</text>
        <dbReference type="Rhea" id="RHEA:17989"/>
        <dbReference type="Rhea" id="RHEA-COMP:9863"/>
        <dbReference type="Rhea" id="RHEA-COMP:11604"/>
        <dbReference type="ChEBI" id="CHEBI:15378"/>
        <dbReference type="ChEBI" id="CHEBI:29999"/>
        <dbReference type="ChEBI" id="CHEBI:30616"/>
        <dbReference type="ChEBI" id="CHEBI:83421"/>
        <dbReference type="ChEBI" id="CHEBI:456216"/>
        <dbReference type="EC" id="2.7.11.1"/>
    </reaction>
</comment>
<dbReference type="FunFam" id="2.60.120.430:FF:000003">
    <property type="entry name" value="FERONIA receptor-like kinase"/>
    <property type="match status" value="1"/>
</dbReference>
<evidence type="ECO:0000256" key="10">
    <source>
        <dbReference type="ARBA" id="ARBA00022989"/>
    </source>
</evidence>
<evidence type="ECO:0000256" key="1">
    <source>
        <dbReference type="ARBA" id="ARBA00004479"/>
    </source>
</evidence>
<sequence>MIPIPFYFPLIYLVFTLGISGENQLDIALDCGFQGNQVAGNTRFWTGDINSELFPLELGRNNASIISEAIAQKLTGTDPVPYGTARLSISEFTYIIPVNPGPNFVRLHFYSTEYENFTYSISNAFFSVKAGQYTLLSNFSVFDTAKALNREDIVKEYCVTVAKPSLNITFTPSSSISEGFALVNGIEVVSMPVDLYYPEAINFLRQDIFYSISSTTALETMYRVNIGGKDITADADTGFFFRKWEGEGEELYLTVPGKSVLPVLLDSTILRSAAIPEYMAPETVYRTARSMGNDRELIKKYNLTWEFPVDSGFCYMVRLHFCEILREIKSTGDRVFSIYIANQTAENRADVIRWSGGNYVPYYKDYAVAMFDKEKKKPNLSIRLDIPNFVEFQQHSWKPENNIIGIASGVVCGVVLLICLIGFFILRQGRKVKDSAKFSKTQAASMSSNFCRYFSLAEIKAATNSFENISIIGVGGFGNVYKGHIDGGTTAVAIKRLKPESSQGAHEFKTEIEMLSQLRHRNLVSLIGYCNENREMILVYEYMARETLSNHLYNTDNPPLPWEQRLKICIGAARGLHYLHAGVRHVIIHRDVKTTNILLDEKWVAKVSDFGLSKLRPADLSNTHVSTMVKGSIGYIDPEYYRLQQLTEKSDVYSFGVVLCEVLCDSGSISYLMGKIAPECLNKYGEIAVSCMLDNGVERPSMKEVVSGLECALQLQKKAEEDIRLGGEPAESNRDGAMGVGCSWEDPSGAIFSDINAIQAR</sequence>
<evidence type="ECO:0000256" key="14">
    <source>
        <dbReference type="ARBA" id="ARBA00048679"/>
    </source>
</evidence>
<feature type="transmembrane region" description="Helical" evidence="16">
    <location>
        <begin position="403"/>
        <end position="426"/>
    </location>
</feature>
<dbReference type="GO" id="GO:0016020">
    <property type="term" value="C:membrane"/>
    <property type="evidence" value="ECO:0007669"/>
    <property type="project" value="UniProtKB-SubCell"/>
</dbReference>
<keyword evidence="5 16" id="KW-0812">Transmembrane</keyword>
<keyword evidence="11 16" id="KW-0472">Membrane</keyword>
<proteinExistence type="predicted"/>
<feature type="domain" description="Protein kinase" evidence="18">
    <location>
        <begin position="466"/>
        <end position="713"/>
    </location>
</feature>
<dbReference type="CDD" id="cd14066">
    <property type="entry name" value="STKc_IRAK"/>
    <property type="match status" value="1"/>
</dbReference>
<evidence type="ECO:0000256" key="2">
    <source>
        <dbReference type="ARBA" id="ARBA00012513"/>
    </source>
</evidence>
<keyword evidence="8 19" id="KW-0418">Kinase</keyword>
<evidence type="ECO:0000256" key="15">
    <source>
        <dbReference type="PROSITE-ProRule" id="PRU10141"/>
    </source>
</evidence>
<keyword evidence="9 15" id="KW-0067">ATP-binding</keyword>
<keyword evidence="6 17" id="KW-0732">Signal</keyword>
<evidence type="ECO:0000256" key="16">
    <source>
        <dbReference type="SAM" id="Phobius"/>
    </source>
</evidence>
<dbReference type="Gene3D" id="3.30.200.20">
    <property type="entry name" value="Phosphorylase Kinase, domain 1"/>
    <property type="match status" value="1"/>
</dbReference>
<evidence type="ECO:0000256" key="9">
    <source>
        <dbReference type="ARBA" id="ARBA00022840"/>
    </source>
</evidence>
<comment type="caution">
    <text evidence="19">The sequence shown here is derived from an EMBL/GenBank/DDBJ whole genome shotgun (WGS) entry which is preliminary data.</text>
</comment>
<dbReference type="FunFam" id="1.10.510.10:FF:001023">
    <property type="entry name" value="Os07g0541700 protein"/>
    <property type="match status" value="1"/>
</dbReference>
<dbReference type="FunFam" id="2.60.120.430:FF:000007">
    <property type="entry name" value="FERONIA receptor-like kinase"/>
    <property type="match status" value="1"/>
</dbReference>
<reference evidence="20" key="1">
    <citation type="submission" date="2016-06" db="EMBL/GenBank/DDBJ databases">
        <title>Parallel loss of symbiosis genes in relatives of nitrogen-fixing non-legume Parasponia.</title>
        <authorList>
            <person name="Van Velzen R."/>
            <person name="Holmer R."/>
            <person name="Bu F."/>
            <person name="Rutten L."/>
            <person name="Van Zeijl A."/>
            <person name="Liu W."/>
            <person name="Santuari L."/>
            <person name="Cao Q."/>
            <person name="Sharma T."/>
            <person name="Shen D."/>
            <person name="Roswanjaya Y."/>
            <person name="Wardhani T."/>
            <person name="Kalhor M.S."/>
            <person name="Jansen J."/>
            <person name="Van den Hoogen J."/>
            <person name="Gungor B."/>
            <person name="Hartog M."/>
            <person name="Hontelez J."/>
            <person name="Verver J."/>
            <person name="Yang W.-C."/>
            <person name="Schijlen E."/>
            <person name="Repin R."/>
            <person name="Schilthuizen M."/>
            <person name="Schranz E."/>
            <person name="Heidstra R."/>
            <person name="Miyata K."/>
            <person name="Fedorova E."/>
            <person name="Kohlen W."/>
            <person name="Bisseling T."/>
            <person name="Smit S."/>
            <person name="Geurts R."/>
        </authorList>
    </citation>
    <scope>NUCLEOTIDE SEQUENCE [LARGE SCALE GENOMIC DNA]</scope>
    <source>
        <strain evidence="20">cv. WU1-14</strain>
    </source>
</reference>
<dbReference type="InterPro" id="IPR017441">
    <property type="entry name" value="Protein_kinase_ATP_BS"/>
</dbReference>
<dbReference type="STRING" id="3476.A0A2P5B2A9"/>
<evidence type="ECO:0000256" key="11">
    <source>
        <dbReference type="ARBA" id="ARBA00023136"/>
    </source>
</evidence>
<evidence type="ECO:0000256" key="3">
    <source>
        <dbReference type="ARBA" id="ARBA00022527"/>
    </source>
</evidence>
<dbReference type="InterPro" id="IPR000719">
    <property type="entry name" value="Prot_kinase_dom"/>
</dbReference>
<accession>A0A2P5B2A9</accession>
<feature type="signal peptide" evidence="17">
    <location>
        <begin position="1"/>
        <end position="21"/>
    </location>
</feature>
<keyword evidence="10 16" id="KW-1133">Transmembrane helix</keyword>
<evidence type="ECO:0000259" key="18">
    <source>
        <dbReference type="PROSITE" id="PS50011"/>
    </source>
</evidence>
<dbReference type="InterPro" id="IPR045272">
    <property type="entry name" value="ANXUR1/2-like"/>
</dbReference>
<dbReference type="OrthoDB" id="1720310at2759"/>
<gene>
    <name evidence="19" type="ORF">PanWU01x14_277910</name>
</gene>
<dbReference type="PROSITE" id="PS50011">
    <property type="entry name" value="PROTEIN_KINASE_DOM"/>
    <property type="match status" value="1"/>
</dbReference>
<dbReference type="AlphaFoldDB" id="A0A2P5B2A9"/>
<dbReference type="SMART" id="SM00220">
    <property type="entry name" value="S_TKc"/>
    <property type="match status" value="1"/>
</dbReference>
<keyword evidence="3" id="KW-0723">Serine/threonine-protein kinase</keyword>
<dbReference type="InterPro" id="IPR008271">
    <property type="entry name" value="Ser/Thr_kinase_AS"/>
</dbReference>
<keyword evidence="12" id="KW-0325">Glycoprotein</keyword>
<dbReference type="Pfam" id="PF12819">
    <property type="entry name" value="Malectin_like"/>
    <property type="match status" value="1"/>
</dbReference>
<evidence type="ECO:0000256" key="4">
    <source>
        <dbReference type="ARBA" id="ARBA00022679"/>
    </source>
</evidence>
<protein>
    <recommendedName>
        <fullName evidence="2">non-specific serine/threonine protein kinase</fullName>
        <ecNumber evidence="2">2.7.11.1</ecNumber>
    </recommendedName>
</protein>
<evidence type="ECO:0000256" key="13">
    <source>
        <dbReference type="ARBA" id="ARBA00047899"/>
    </source>
</evidence>
<feature type="binding site" evidence="15">
    <location>
        <position position="495"/>
    </location>
    <ligand>
        <name>ATP</name>
        <dbReference type="ChEBI" id="CHEBI:30616"/>
    </ligand>
</feature>
<dbReference type="Pfam" id="PF07714">
    <property type="entry name" value="PK_Tyr_Ser-Thr"/>
    <property type="match status" value="1"/>
</dbReference>
<dbReference type="PROSITE" id="PS00107">
    <property type="entry name" value="PROTEIN_KINASE_ATP"/>
    <property type="match status" value="1"/>
</dbReference>
<feature type="chain" id="PRO_5015139928" description="non-specific serine/threonine protein kinase" evidence="17">
    <location>
        <begin position="22"/>
        <end position="761"/>
    </location>
</feature>
<evidence type="ECO:0000256" key="8">
    <source>
        <dbReference type="ARBA" id="ARBA00022777"/>
    </source>
</evidence>
<dbReference type="GO" id="GO:0005524">
    <property type="term" value="F:ATP binding"/>
    <property type="evidence" value="ECO:0007669"/>
    <property type="project" value="UniProtKB-UniRule"/>
</dbReference>
<evidence type="ECO:0000256" key="7">
    <source>
        <dbReference type="ARBA" id="ARBA00022741"/>
    </source>
</evidence>
<comment type="catalytic activity">
    <reaction evidence="13">
        <text>L-threonyl-[protein] + ATP = O-phospho-L-threonyl-[protein] + ADP + H(+)</text>
        <dbReference type="Rhea" id="RHEA:46608"/>
        <dbReference type="Rhea" id="RHEA-COMP:11060"/>
        <dbReference type="Rhea" id="RHEA-COMP:11605"/>
        <dbReference type="ChEBI" id="CHEBI:15378"/>
        <dbReference type="ChEBI" id="CHEBI:30013"/>
        <dbReference type="ChEBI" id="CHEBI:30616"/>
        <dbReference type="ChEBI" id="CHEBI:61977"/>
        <dbReference type="ChEBI" id="CHEBI:456216"/>
        <dbReference type="EC" id="2.7.11.1"/>
    </reaction>
</comment>
<evidence type="ECO:0000256" key="17">
    <source>
        <dbReference type="SAM" id="SignalP"/>
    </source>
</evidence>
<evidence type="ECO:0000256" key="5">
    <source>
        <dbReference type="ARBA" id="ARBA00022692"/>
    </source>
</evidence>
<dbReference type="FunFam" id="3.30.200.20:FF:000039">
    <property type="entry name" value="receptor-like protein kinase FERONIA"/>
    <property type="match status" value="1"/>
</dbReference>
<evidence type="ECO:0000256" key="12">
    <source>
        <dbReference type="ARBA" id="ARBA00023180"/>
    </source>
</evidence>
<dbReference type="InterPro" id="IPR001245">
    <property type="entry name" value="Ser-Thr/Tyr_kinase_cat_dom"/>
</dbReference>
<name>A0A2P5B2A9_PARAD</name>
<comment type="subcellular location">
    <subcellularLocation>
        <location evidence="1">Membrane</location>
        <topology evidence="1">Single-pass type I membrane protein</topology>
    </subcellularLocation>
</comment>
<dbReference type="PANTHER" id="PTHR34590">
    <property type="entry name" value="OS03G0124300 PROTEIN-RELATED"/>
    <property type="match status" value="1"/>
</dbReference>
<organism evidence="19 20">
    <name type="scientific">Parasponia andersonii</name>
    <name type="common">Sponia andersonii</name>
    <dbReference type="NCBI Taxonomy" id="3476"/>
    <lineage>
        <taxon>Eukaryota</taxon>
        <taxon>Viridiplantae</taxon>
        <taxon>Streptophyta</taxon>
        <taxon>Embryophyta</taxon>
        <taxon>Tracheophyta</taxon>
        <taxon>Spermatophyta</taxon>
        <taxon>Magnoliopsida</taxon>
        <taxon>eudicotyledons</taxon>
        <taxon>Gunneridae</taxon>
        <taxon>Pentapetalae</taxon>
        <taxon>rosids</taxon>
        <taxon>fabids</taxon>
        <taxon>Rosales</taxon>
        <taxon>Cannabaceae</taxon>
        <taxon>Parasponia</taxon>
    </lineage>
</organism>
<evidence type="ECO:0000256" key="6">
    <source>
        <dbReference type="ARBA" id="ARBA00022729"/>
    </source>
</evidence>
<dbReference type="GO" id="GO:0004674">
    <property type="term" value="F:protein serine/threonine kinase activity"/>
    <property type="evidence" value="ECO:0007669"/>
    <property type="project" value="UniProtKB-KW"/>
</dbReference>
<dbReference type="SUPFAM" id="SSF56112">
    <property type="entry name" value="Protein kinase-like (PK-like)"/>
    <property type="match status" value="1"/>
</dbReference>
<dbReference type="InterPro" id="IPR024788">
    <property type="entry name" value="Malectin-like_Carb-bd_dom"/>
</dbReference>